<organism evidence="8 9">
    <name type="scientific">Batrachochytrium salamandrivorans</name>
    <dbReference type="NCBI Taxonomy" id="1357716"/>
    <lineage>
        <taxon>Eukaryota</taxon>
        <taxon>Fungi</taxon>
        <taxon>Fungi incertae sedis</taxon>
        <taxon>Chytridiomycota</taxon>
        <taxon>Chytridiomycota incertae sedis</taxon>
        <taxon>Chytridiomycetes</taxon>
        <taxon>Rhizophydiales</taxon>
        <taxon>Rhizophydiales incertae sedis</taxon>
        <taxon>Batrachochytrium</taxon>
    </lineage>
</organism>
<feature type="transmembrane region" description="Helical" evidence="7">
    <location>
        <begin position="273"/>
        <end position="297"/>
    </location>
</feature>
<evidence type="ECO:0000313" key="8">
    <source>
        <dbReference type="EMBL" id="KAH6601408.1"/>
    </source>
</evidence>
<comment type="similarity">
    <text evidence="2 7">Belongs to the nonaspanin (TM9SF) (TC 9.A.2) family.</text>
</comment>
<feature type="transmembrane region" description="Helical" evidence="7">
    <location>
        <begin position="348"/>
        <end position="376"/>
    </location>
</feature>
<feature type="transmembrane region" description="Helical" evidence="7">
    <location>
        <begin position="388"/>
        <end position="406"/>
    </location>
</feature>
<evidence type="ECO:0000256" key="7">
    <source>
        <dbReference type="RuleBase" id="RU363079"/>
    </source>
</evidence>
<dbReference type="Proteomes" id="UP001648503">
    <property type="component" value="Unassembled WGS sequence"/>
</dbReference>
<evidence type="ECO:0000256" key="2">
    <source>
        <dbReference type="ARBA" id="ARBA00005227"/>
    </source>
</evidence>
<name>A0ABQ8FNQ2_9FUNG</name>
<dbReference type="InterPro" id="IPR004240">
    <property type="entry name" value="EMP70"/>
</dbReference>
<evidence type="ECO:0000313" key="9">
    <source>
        <dbReference type="Proteomes" id="UP001648503"/>
    </source>
</evidence>
<keyword evidence="9" id="KW-1185">Reference proteome</keyword>
<dbReference type="Pfam" id="PF02990">
    <property type="entry name" value="EMP70"/>
    <property type="match status" value="1"/>
</dbReference>
<sequence>MSLLHYTLALQTIPAPPPMHSVILAMVGIGLVSKTAHAFIASGARIYRPNETIPVFFSKATSDKTHLLAAYDELPFVCSPSELSHQLLSIGQILRGDRVIKSDIVVRTMVQTPCELLCSKPIHQVDVALARHMIQDNYQVEWILDDLPGATAKSSVGSVTIDKRYEIGFPLGYYNQKLDVFELHNHLLLNIVYKEYSRDNIVIVGFEIYPKSIQTASGMCLSGRDSQYMDPFYLPESGHTTIDWTYSVQWQHDDTVDWPHRWDKYLTTRTTSIHWYSVANSIVILLLMTAAVAAAMMHTLSRDISFYNNYDAYKKEKIYSVNKDGVDDTVGWKALHGDVFRPTPKNHILAALVGASIQLLFCALFIIFAATCGIISPTIQGGIISTGLISYCFGGYLAGYAMAVLHKAFRGFRWRGNAFMVILISFFNSFSLSLNCTCTNPIVYVVDSHQVWIQTSSIVPAVIIGIWGLLNIGIWWYGLSLAIPFGAFVILASMWSFISLPLVWLGARAGFFCKVFEFPTRCCQVPRQIPIQPWYLDPFGVVIAAGAFPFAVIFVELYFVLDVIWKSHHVHYLFGCLIIVATLLVLTCIEVSVVITYLTLSAEDYRWQWRAFMTGGSAGIYVLFYLLSYYAYNFDVDSSIPGMMFFAYSLIGCFIFSMCTGTVGYLSSLVFVCHIYSSIKID</sequence>
<keyword evidence="4" id="KW-0732">Signal</keyword>
<feature type="transmembrane region" description="Helical" evidence="7">
    <location>
        <begin position="534"/>
        <end position="560"/>
    </location>
</feature>
<dbReference type="PANTHER" id="PTHR10766:SF111">
    <property type="entry name" value="TRANSMEMBRANE 9 SUPERFAMILY MEMBER 2"/>
    <property type="match status" value="1"/>
</dbReference>
<feature type="transmembrane region" description="Helical" evidence="7">
    <location>
        <begin position="20"/>
        <end position="40"/>
    </location>
</feature>
<evidence type="ECO:0000256" key="1">
    <source>
        <dbReference type="ARBA" id="ARBA00004141"/>
    </source>
</evidence>
<feature type="transmembrane region" description="Helical" evidence="7">
    <location>
        <begin position="418"/>
        <end position="446"/>
    </location>
</feature>
<protein>
    <recommendedName>
        <fullName evidence="7">Transmembrane 9 superfamily member</fullName>
    </recommendedName>
</protein>
<feature type="transmembrane region" description="Helical" evidence="7">
    <location>
        <begin position="612"/>
        <end position="632"/>
    </location>
</feature>
<feature type="transmembrane region" description="Helical" evidence="7">
    <location>
        <begin position="644"/>
        <end position="676"/>
    </location>
</feature>
<evidence type="ECO:0000256" key="3">
    <source>
        <dbReference type="ARBA" id="ARBA00022692"/>
    </source>
</evidence>
<gene>
    <name evidence="8" type="ORF">BASA50_001632</name>
</gene>
<dbReference type="PANTHER" id="PTHR10766">
    <property type="entry name" value="TRANSMEMBRANE 9 SUPERFAMILY PROTEIN"/>
    <property type="match status" value="1"/>
</dbReference>
<keyword evidence="6 7" id="KW-0472">Membrane</keyword>
<comment type="subcellular location">
    <subcellularLocation>
        <location evidence="1">Membrane</location>
        <topology evidence="1">Multi-pass membrane protein</topology>
    </subcellularLocation>
</comment>
<proteinExistence type="inferred from homology"/>
<accession>A0ABQ8FNQ2</accession>
<reference evidence="8 9" key="1">
    <citation type="submission" date="2021-02" db="EMBL/GenBank/DDBJ databases">
        <title>Variation within the Batrachochytrium salamandrivorans European outbreak.</title>
        <authorList>
            <person name="Kelly M."/>
            <person name="Pasmans F."/>
            <person name="Shea T.P."/>
            <person name="Munoz J.F."/>
            <person name="Carranza S."/>
            <person name="Cuomo C.A."/>
            <person name="Martel A."/>
        </authorList>
    </citation>
    <scope>NUCLEOTIDE SEQUENCE [LARGE SCALE GENOMIC DNA]</scope>
    <source>
        <strain evidence="8 9">AMFP18/2</strain>
    </source>
</reference>
<evidence type="ECO:0000256" key="4">
    <source>
        <dbReference type="ARBA" id="ARBA00022729"/>
    </source>
</evidence>
<feature type="transmembrane region" description="Helical" evidence="7">
    <location>
        <begin position="483"/>
        <end position="505"/>
    </location>
</feature>
<comment type="caution">
    <text evidence="8">The sequence shown here is derived from an EMBL/GenBank/DDBJ whole genome shotgun (WGS) entry which is preliminary data.</text>
</comment>
<keyword evidence="5 7" id="KW-1133">Transmembrane helix</keyword>
<evidence type="ECO:0000256" key="5">
    <source>
        <dbReference type="ARBA" id="ARBA00022989"/>
    </source>
</evidence>
<keyword evidence="3 7" id="KW-0812">Transmembrane</keyword>
<feature type="transmembrane region" description="Helical" evidence="7">
    <location>
        <begin position="572"/>
        <end position="600"/>
    </location>
</feature>
<feature type="transmembrane region" description="Helical" evidence="7">
    <location>
        <begin position="458"/>
        <end position="477"/>
    </location>
</feature>
<dbReference type="EMBL" id="JAFCIX010000008">
    <property type="protein sequence ID" value="KAH6601408.1"/>
    <property type="molecule type" value="Genomic_DNA"/>
</dbReference>
<evidence type="ECO:0000256" key="6">
    <source>
        <dbReference type="ARBA" id="ARBA00023136"/>
    </source>
</evidence>